<evidence type="ECO:0000313" key="3">
    <source>
        <dbReference type="EMBL" id="CAB4556503.1"/>
    </source>
</evidence>
<name>A0A6J6D276_9ZZZZ</name>
<keyword evidence="2" id="KW-1133">Transmembrane helix</keyword>
<feature type="transmembrane region" description="Helical" evidence="2">
    <location>
        <begin position="122"/>
        <end position="145"/>
    </location>
</feature>
<keyword evidence="2" id="KW-0472">Membrane</keyword>
<sequence>MMRKSAFAASRIAGITGATLILGLISSPIAWAEDEKPQTSTVEIDDGSSGLNPGQKSGSGDKRQELEEKYGKQGHLSVPPLVVRPMNNTEGSASGIIVDPTRNSPIDISKARFTKMTPAERFIQFSQIGLLVMALGAIVLMLVAVSRAIRRK</sequence>
<keyword evidence="2" id="KW-0812">Transmembrane</keyword>
<dbReference type="EMBL" id="CAEZSZ010000066">
    <property type="protein sequence ID" value="CAB4556503.1"/>
    <property type="molecule type" value="Genomic_DNA"/>
</dbReference>
<feature type="compositionally biased region" description="Basic and acidic residues" evidence="1">
    <location>
        <begin position="59"/>
        <end position="71"/>
    </location>
</feature>
<reference evidence="3" key="1">
    <citation type="submission" date="2020-05" db="EMBL/GenBank/DDBJ databases">
        <authorList>
            <person name="Chiriac C."/>
            <person name="Salcher M."/>
            <person name="Ghai R."/>
            <person name="Kavagutti S V."/>
        </authorList>
    </citation>
    <scope>NUCLEOTIDE SEQUENCE</scope>
</reference>
<accession>A0A6J6D276</accession>
<protein>
    <submittedName>
        <fullName evidence="3">Unannotated protein</fullName>
    </submittedName>
</protein>
<gene>
    <name evidence="3" type="ORF">UFOPK1561_00633</name>
</gene>
<evidence type="ECO:0000256" key="1">
    <source>
        <dbReference type="SAM" id="MobiDB-lite"/>
    </source>
</evidence>
<evidence type="ECO:0000256" key="2">
    <source>
        <dbReference type="SAM" id="Phobius"/>
    </source>
</evidence>
<feature type="region of interest" description="Disordered" evidence="1">
    <location>
        <begin position="35"/>
        <end position="84"/>
    </location>
</feature>
<dbReference type="AlphaFoldDB" id="A0A6J6D276"/>
<organism evidence="3">
    <name type="scientific">freshwater metagenome</name>
    <dbReference type="NCBI Taxonomy" id="449393"/>
    <lineage>
        <taxon>unclassified sequences</taxon>
        <taxon>metagenomes</taxon>
        <taxon>ecological metagenomes</taxon>
    </lineage>
</organism>
<proteinExistence type="predicted"/>
<feature type="compositionally biased region" description="Polar residues" evidence="1">
    <location>
        <begin position="49"/>
        <end position="58"/>
    </location>
</feature>